<proteinExistence type="predicted"/>
<evidence type="ECO:0000313" key="2">
    <source>
        <dbReference type="EMBL" id="KAF3220235.1"/>
    </source>
</evidence>
<organism evidence="2 3">
    <name type="scientific">Orbilia oligospora</name>
    <name type="common">Nematode-trapping fungus</name>
    <name type="synonym">Arthrobotrys oligospora</name>
    <dbReference type="NCBI Taxonomy" id="2813651"/>
    <lineage>
        <taxon>Eukaryota</taxon>
        <taxon>Fungi</taxon>
        <taxon>Dikarya</taxon>
        <taxon>Ascomycota</taxon>
        <taxon>Pezizomycotina</taxon>
        <taxon>Orbiliomycetes</taxon>
        <taxon>Orbiliales</taxon>
        <taxon>Orbiliaceae</taxon>
        <taxon>Orbilia</taxon>
    </lineage>
</organism>
<reference evidence="2" key="1">
    <citation type="submission" date="2019-06" db="EMBL/GenBank/DDBJ databases">
        <authorList>
            <person name="Palmer J.M."/>
        </authorList>
    </citation>
    <scope>NUCLEOTIDE SEQUENCE</scope>
    <source>
        <strain evidence="2">TWF679</strain>
    </source>
</reference>
<feature type="region of interest" description="Disordered" evidence="1">
    <location>
        <begin position="1"/>
        <end position="28"/>
    </location>
</feature>
<sequence length="69" mass="7841">MKDESGGDDDDDDEDGDEDVDGRRWEAMGSDGVGWRKREWKRVVNEGDPTGNGNCCYKLQWHHASQLTL</sequence>
<evidence type="ECO:0000256" key="1">
    <source>
        <dbReference type="SAM" id="MobiDB-lite"/>
    </source>
</evidence>
<protein>
    <submittedName>
        <fullName evidence="2">Uncharacterized protein</fullName>
    </submittedName>
</protein>
<comment type="caution">
    <text evidence="2">The sequence shown here is derived from an EMBL/GenBank/DDBJ whole genome shotgun (WGS) entry which is preliminary data.</text>
</comment>
<dbReference type="Proteomes" id="UP000614610">
    <property type="component" value="Unassembled WGS sequence"/>
</dbReference>
<gene>
    <name evidence="2" type="ORF">TWF679_009615</name>
</gene>
<accession>A0A8H8VJ76</accession>
<evidence type="ECO:0000313" key="3">
    <source>
        <dbReference type="Proteomes" id="UP000614610"/>
    </source>
</evidence>
<dbReference type="AlphaFoldDB" id="A0A8H8VJ76"/>
<name>A0A8H8VJ76_ORBOL</name>
<feature type="compositionally biased region" description="Acidic residues" evidence="1">
    <location>
        <begin position="1"/>
        <end position="20"/>
    </location>
</feature>
<dbReference type="EMBL" id="WIWT01000007">
    <property type="protein sequence ID" value="KAF3220235.1"/>
    <property type="molecule type" value="Genomic_DNA"/>
</dbReference>